<keyword evidence="4" id="KW-0597">Phosphoprotein</keyword>
<feature type="domain" description="Cytoskeleton-associated protein 2 C-terminal" evidence="7">
    <location>
        <begin position="446"/>
        <end position="612"/>
    </location>
</feature>
<evidence type="ECO:0000256" key="6">
    <source>
        <dbReference type="SAM" id="MobiDB-lite"/>
    </source>
</evidence>
<evidence type="ECO:0000256" key="2">
    <source>
        <dbReference type="ARBA" id="ARBA00009468"/>
    </source>
</evidence>
<dbReference type="InterPro" id="IPR029197">
    <property type="entry name" value="CKAP2_C"/>
</dbReference>
<dbReference type="PANTHER" id="PTHR47078">
    <property type="entry name" value="CYTOSKELETON-ASSOCIATED PROTEIN 2-LIKE"/>
    <property type="match status" value="1"/>
</dbReference>
<feature type="region of interest" description="Disordered" evidence="6">
    <location>
        <begin position="433"/>
        <end position="466"/>
    </location>
</feature>
<dbReference type="GO" id="GO:0072686">
    <property type="term" value="C:mitotic spindle"/>
    <property type="evidence" value="ECO:0007669"/>
    <property type="project" value="TreeGrafter"/>
</dbReference>
<feature type="compositionally biased region" description="Basic and acidic residues" evidence="6">
    <location>
        <begin position="294"/>
        <end position="304"/>
    </location>
</feature>
<accession>A0A9B0U5B8</accession>
<feature type="region of interest" description="Disordered" evidence="6">
    <location>
        <begin position="109"/>
        <end position="223"/>
    </location>
</feature>
<comment type="subcellular location">
    <subcellularLocation>
        <location evidence="1">Cytoplasm</location>
        <location evidence="1">Cytoskeleton</location>
    </subcellularLocation>
</comment>
<keyword evidence="8" id="KW-1185">Reference proteome</keyword>
<feature type="compositionally biased region" description="Polar residues" evidence="6">
    <location>
        <begin position="275"/>
        <end position="288"/>
    </location>
</feature>
<feature type="region of interest" description="Disordered" evidence="6">
    <location>
        <begin position="267"/>
        <end position="304"/>
    </location>
</feature>
<comment type="similarity">
    <text evidence="2">Belongs to the CKAP2 family.</text>
</comment>
<keyword evidence="3" id="KW-0963">Cytoplasm</keyword>
<organism evidence="8 9">
    <name type="scientific">Chrysochloris asiatica</name>
    <name type="common">Cape golden mole</name>
    <dbReference type="NCBI Taxonomy" id="185453"/>
    <lineage>
        <taxon>Eukaryota</taxon>
        <taxon>Metazoa</taxon>
        <taxon>Chordata</taxon>
        <taxon>Craniata</taxon>
        <taxon>Vertebrata</taxon>
        <taxon>Euteleostomi</taxon>
        <taxon>Mammalia</taxon>
        <taxon>Eutheria</taxon>
        <taxon>Afrotheria</taxon>
        <taxon>Chrysochloridae</taxon>
        <taxon>Chrysochlorinae</taxon>
        <taxon>Chrysochloris</taxon>
    </lineage>
</organism>
<dbReference type="CTD" id="150468"/>
<dbReference type="GO" id="GO:0005829">
    <property type="term" value="C:cytosol"/>
    <property type="evidence" value="ECO:0007669"/>
    <property type="project" value="TreeGrafter"/>
</dbReference>
<name>A0A9B0U5B8_CHRAS</name>
<sequence length="740" mass="83001">MVGPGPSAAAIEERQRKLQEYLAAKGKLKCQNTKPYLKAINTCQNLASSKSTLRLKKDVPKHAALPVKTTRPISIKLQPRSTTITRTQKPNLDPPKLVGKRLTSGCVSSNLNCKPSSDSHQHFKTGSSTSRDPSRKPVGSLYRQELKTGKRQVTDQGKDKCLDFMDNSHTENESSDHFQKDIKKENLPQTLSDSEQKPDPEFCTLSKTKTNSHNPTKSRLAPEQALGKSLMNTAILKDSVNRQFVGKTQIRIIPVKSQLSRGADLMKPREKNPKTVPSHSVKTLSRTLASKKPGAKDQEKEVNRATYERPNKTKLLSNPVNEQNIKHTKPQTDTSLPQGRINNKYPNMKQDQKSVQPCFRTQKSCVLQNSKAKCQRPSLTVGTFHSVIPSTPSIRANGTNGDKCNSNLQQKAQTLDTKLKKALSQNHFLNKTAPKTQAGCPTINRRVVPNGTQTNPDTKKKATEDRRKQLEEWQKSKGKIYKRPPMELKSKRKLIEKMNVSFWKSIEKEEEEKKAQDELSNKINNTLTECLQLIEQGVFSNEVLTILSSIPEAEKFAKFWICKAKLLASKGTFDVIGLYEEAIRNGATPILELREVILNILQDPNRTTEAITTDTLLAEELIKKMECEKSCLSPTEKEQVTATPQVAKAGEPNHPGIKLQIAPIPKLVGMPEVQDMKLITPVRRSARIERAVSHYPEMLQDHDLVVASLDELLEVEETECFIFRRNEALPVTLGFQILDS</sequence>
<evidence type="ECO:0000259" key="7">
    <source>
        <dbReference type="Pfam" id="PF15297"/>
    </source>
</evidence>
<evidence type="ECO:0000256" key="4">
    <source>
        <dbReference type="ARBA" id="ARBA00022553"/>
    </source>
</evidence>
<dbReference type="GO" id="GO:0005813">
    <property type="term" value="C:centrosome"/>
    <property type="evidence" value="ECO:0007669"/>
    <property type="project" value="TreeGrafter"/>
</dbReference>
<evidence type="ECO:0000313" key="9">
    <source>
        <dbReference type="RefSeq" id="XP_006876503.1"/>
    </source>
</evidence>
<protein>
    <submittedName>
        <fullName evidence="9">Cytoskeleton-associated protein 2-like</fullName>
    </submittedName>
</protein>
<proteinExistence type="inferred from homology"/>
<evidence type="ECO:0000313" key="8">
    <source>
        <dbReference type="Proteomes" id="UP000504623"/>
    </source>
</evidence>
<dbReference type="RefSeq" id="XP_006876503.1">
    <property type="nucleotide sequence ID" value="XM_006876441.1"/>
</dbReference>
<feature type="compositionally biased region" description="Basic and acidic residues" evidence="6">
    <location>
        <begin position="457"/>
        <end position="466"/>
    </location>
</feature>
<dbReference type="GeneID" id="102816710"/>
<dbReference type="PANTHER" id="PTHR47078:SF1">
    <property type="entry name" value="CYTOSKELETON-ASSOCIATED PROTEIN 2-LIKE"/>
    <property type="match status" value="1"/>
</dbReference>
<gene>
    <name evidence="9" type="primary">CKAP2L</name>
</gene>
<keyword evidence="5" id="KW-0206">Cytoskeleton</keyword>
<dbReference type="OrthoDB" id="6288182at2759"/>
<reference evidence="9" key="1">
    <citation type="submission" date="2025-08" db="UniProtKB">
        <authorList>
            <consortium name="RefSeq"/>
        </authorList>
    </citation>
    <scope>IDENTIFICATION</scope>
    <source>
        <tissue evidence="9">Spleen</tissue>
    </source>
</reference>
<feature type="compositionally biased region" description="Polar residues" evidence="6">
    <location>
        <begin position="109"/>
        <end position="131"/>
    </location>
</feature>
<feature type="domain" description="Cytoskeleton-associated protein 2 C-terminal" evidence="7">
    <location>
        <begin position="673"/>
        <end position="729"/>
    </location>
</feature>
<evidence type="ECO:0000256" key="3">
    <source>
        <dbReference type="ARBA" id="ARBA00022490"/>
    </source>
</evidence>
<dbReference type="AlphaFoldDB" id="A0A9B0U5B8"/>
<feature type="compositionally biased region" description="Polar residues" evidence="6">
    <location>
        <begin position="205"/>
        <end position="217"/>
    </location>
</feature>
<evidence type="ECO:0000256" key="5">
    <source>
        <dbReference type="ARBA" id="ARBA00023212"/>
    </source>
</evidence>
<dbReference type="InterPro" id="IPR052855">
    <property type="entry name" value="CKAP2-like"/>
</dbReference>
<dbReference type="Proteomes" id="UP000504623">
    <property type="component" value="Unplaced"/>
</dbReference>
<evidence type="ECO:0000256" key="1">
    <source>
        <dbReference type="ARBA" id="ARBA00004245"/>
    </source>
</evidence>
<feature type="compositionally biased region" description="Basic and acidic residues" evidence="6">
    <location>
        <begin position="144"/>
        <end position="186"/>
    </location>
</feature>
<dbReference type="Pfam" id="PF15297">
    <property type="entry name" value="CKAP2_C"/>
    <property type="match status" value="2"/>
</dbReference>